<evidence type="ECO:0000313" key="2">
    <source>
        <dbReference type="EMBL" id="KAF2964710.1"/>
    </source>
</evidence>
<name>A0A7C8MKA8_9PEZI</name>
<proteinExistence type="predicted"/>
<dbReference type="OrthoDB" id="10254945at2759"/>
<protein>
    <submittedName>
        <fullName evidence="2">Uncharacterized protein</fullName>
    </submittedName>
</protein>
<accession>A0A7C8MKA8</accession>
<dbReference type="Proteomes" id="UP000481858">
    <property type="component" value="Unassembled WGS sequence"/>
</dbReference>
<sequence length="536" mass="62665">MDSASNLPMSPWADRYRDTQLTITEDGMKHSLLAPRYPELKDPKYYDQDPDPKEAHPPTNNKDIDRLLWSETLQKVRLGLRTYQLTVLNRRLMFPTSDGLRPMPGGHRQTSQLHLSRPLGIRKLSGSGKVSGLRKFNFQDFWFSSGSYGSLADSLRPDFQTYKQERIKVDQNTWLPFLRKDRWFDWHSYSLMEPTQPTQPTVTWSVDDEELWSGLSVVLELVNRILLALLIEKHDSGKKTLLYLKSNQNLIFMVVILRTMIFGRWDFWDNLEDVFGPPPSEDATVLLSYEKEQVVCNKRGTNVCEFKQTVDKTVPEARDRLILLLSKLIWTFTDTYDCARYFDDNYIGNCIDEEKDDRDYRPGATREPYLDAEGMHEAGWYMEQSIFGGVVDLVPMADDTRTVCPPLILYFTQWPHIFEKDKFKPADSKSAYLQDGAKYLKYHTPSTWSSKLLSETFWNSPAFPRKSDNFFHNPRLFYTEATVQGDKLQEKSNGRLHAIQISDEPDQPENQYPETREILNDWNNQVDLWTQMRVPW</sequence>
<organism evidence="2 3">
    <name type="scientific">Xylaria multiplex</name>
    <dbReference type="NCBI Taxonomy" id="323545"/>
    <lineage>
        <taxon>Eukaryota</taxon>
        <taxon>Fungi</taxon>
        <taxon>Dikarya</taxon>
        <taxon>Ascomycota</taxon>
        <taxon>Pezizomycotina</taxon>
        <taxon>Sordariomycetes</taxon>
        <taxon>Xylariomycetidae</taxon>
        <taxon>Xylariales</taxon>
        <taxon>Xylariaceae</taxon>
        <taxon>Xylaria</taxon>
    </lineage>
</organism>
<dbReference type="EMBL" id="WUBL01000140">
    <property type="protein sequence ID" value="KAF2964710.1"/>
    <property type="molecule type" value="Genomic_DNA"/>
</dbReference>
<evidence type="ECO:0000256" key="1">
    <source>
        <dbReference type="SAM" id="MobiDB-lite"/>
    </source>
</evidence>
<gene>
    <name evidence="2" type="ORF">GQX73_g8863</name>
</gene>
<reference evidence="2 3" key="1">
    <citation type="submission" date="2019-12" db="EMBL/GenBank/DDBJ databases">
        <title>Draft genome sequence of the ascomycete Xylaria multiplex DSM 110363.</title>
        <authorList>
            <person name="Buettner E."/>
            <person name="Kellner H."/>
        </authorList>
    </citation>
    <scope>NUCLEOTIDE SEQUENCE [LARGE SCALE GENOMIC DNA]</scope>
    <source>
        <strain evidence="2 3">DSM 110363</strain>
    </source>
</reference>
<feature type="region of interest" description="Disordered" evidence="1">
    <location>
        <begin position="39"/>
        <end position="62"/>
    </location>
</feature>
<keyword evidence="3" id="KW-1185">Reference proteome</keyword>
<evidence type="ECO:0000313" key="3">
    <source>
        <dbReference type="Proteomes" id="UP000481858"/>
    </source>
</evidence>
<dbReference type="AlphaFoldDB" id="A0A7C8MKA8"/>
<dbReference type="InParanoid" id="A0A7C8MKA8"/>
<comment type="caution">
    <text evidence="2">The sequence shown here is derived from an EMBL/GenBank/DDBJ whole genome shotgun (WGS) entry which is preliminary data.</text>
</comment>